<keyword evidence="2" id="KW-1185">Reference proteome</keyword>
<reference evidence="1 2" key="1">
    <citation type="submission" date="2015-09" db="EMBL/GenBank/DDBJ databases">
        <title>Genome sequence of ICMP 13104.</title>
        <authorList>
            <person name="Visnovsky S."/>
            <person name="Lu A."/>
            <person name="Panda P."/>
            <person name="Pitman A."/>
        </authorList>
    </citation>
    <scope>NUCLEOTIDE SEQUENCE [LARGE SCALE GENOMIC DNA]</scope>
    <source>
        <strain evidence="1 2">ICMP 13104</strain>
    </source>
</reference>
<dbReference type="InterPro" id="IPR036390">
    <property type="entry name" value="WH_DNA-bd_sf"/>
</dbReference>
<dbReference type="AlphaFoldDB" id="A0A0W0IGL7"/>
<dbReference type="GO" id="GO:0003677">
    <property type="term" value="F:DNA binding"/>
    <property type="evidence" value="ECO:0007669"/>
    <property type="project" value="UniProtKB-KW"/>
</dbReference>
<name>A0A0W0IGL7_PSEVI</name>
<dbReference type="SUPFAM" id="SSF46785">
    <property type="entry name" value="Winged helix' DNA-binding domain"/>
    <property type="match status" value="1"/>
</dbReference>
<protein>
    <submittedName>
        <fullName evidence="1">DNA-binding protein</fullName>
    </submittedName>
</protein>
<comment type="caution">
    <text evidence="1">The sequence shown here is derived from an EMBL/GenBank/DDBJ whole genome shotgun (WGS) entry which is preliminary data.</text>
</comment>
<gene>
    <name evidence="1" type="ORF">AO067_04300</name>
</gene>
<keyword evidence="1" id="KW-0238">DNA-binding</keyword>
<dbReference type="EMBL" id="LKEJ01000003">
    <property type="protein sequence ID" value="KTB72277.1"/>
    <property type="molecule type" value="Genomic_DNA"/>
</dbReference>
<organism evidence="1 2">
    <name type="scientific">Pseudomonas viridiflava ICMP 13104</name>
    <dbReference type="NCBI Taxonomy" id="1198305"/>
    <lineage>
        <taxon>Bacteria</taxon>
        <taxon>Pseudomonadati</taxon>
        <taxon>Pseudomonadota</taxon>
        <taxon>Gammaproteobacteria</taxon>
        <taxon>Pseudomonadales</taxon>
        <taxon>Pseudomonadaceae</taxon>
        <taxon>Pseudomonas</taxon>
    </lineage>
</organism>
<sequence>MNQKPYIVNLGDLTDDDHPFGNVQGKATFRKLLDLVEANPQYAIFGISLANIEATDASFPRESVVAVAKHFKGERGFFLKDVNSRDLLDNWNYAARAKDQPLTVWVEDDFEVIGPEITSSAKELLHYVLSKRSVTAAKVAETLEISVPNASTKLKKLLDQGYILRAEETAESGGIEYVYHAIGESA</sequence>
<proteinExistence type="predicted"/>
<dbReference type="InterPro" id="IPR036388">
    <property type="entry name" value="WH-like_DNA-bd_sf"/>
</dbReference>
<evidence type="ECO:0000313" key="1">
    <source>
        <dbReference type="EMBL" id="KTB72277.1"/>
    </source>
</evidence>
<accession>A0A0W0IGL7</accession>
<dbReference type="Gene3D" id="1.10.10.10">
    <property type="entry name" value="Winged helix-like DNA-binding domain superfamily/Winged helix DNA-binding domain"/>
    <property type="match status" value="1"/>
</dbReference>
<dbReference type="Proteomes" id="UP000053048">
    <property type="component" value="Unassembled WGS sequence"/>
</dbReference>
<evidence type="ECO:0000313" key="2">
    <source>
        <dbReference type="Proteomes" id="UP000053048"/>
    </source>
</evidence>